<dbReference type="PROSITE" id="PS00860">
    <property type="entry name" value="GTP_CYCLOHYDROL_1_2"/>
    <property type="match status" value="1"/>
</dbReference>
<evidence type="ECO:0000256" key="1">
    <source>
        <dbReference type="ARBA" id="ARBA00001052"/>
    </source>
</evidence>
<dbReference type="PANTHER" id="PTHR11109:SF7">
    <property type="entry name" value="GTP CYCLOHYDROLASE 1"/>
    <property type="match status" value="1"/>
</dbReference>
<evidence type="ECO:0000256" key="5">
    <source>
        <dbReference type="ARBA" id="ARBA00022801"/>
    </source>
</evidence>
<dbReference type="UniPathway" id="UPA00848">
    <property type="reaction ID" value="UER00151"/>
</dbReference>
<evidence type="ECO:0000256" key="3">
    <source>
        <dbReference type="ARBA" id="ARBA00008085"/>
    </source>
</evidence>
<keyword evidence="6" id="KW-0862">Zinc</keyword>
<dbReference type="InterPro" id="IPR018234">
    <property type="entry name" value="GTP_CycHdrlase_I_CS"/>
</dbReference>
<accession>A0A512T0X0</accession>
<dbReference type="Proteomes" id="UP000321793">
    <property type="component" value="Unassembled WGS sequence"/>
</dbReference>
<reference evidence="8 9" key="1">
    <citation type="submission" date="2019-07" db="EMBL/GenBank/DDBJ databases">
        <title>Whole genome shotgun sequence of Knoellia locipacati NBRC 109775.</title>
        <authorList>
            <person name="Hosoyama A."/>
            <person name="Uohara A."/>
            <person name="Ohji S."/>
            <person name="Ichikawa N."/>
        </authorList>
    </citation>
    <scope>NUCLEOTIDE SEQUENCE [LARGE SCALE GENOMIC DNA]</scope>
    <source>
        <strain evidence="8 9">NBRC 109775</strain>
    </source>
</reference>
<evidence type="ECO:0000256" key="4">
    <source>
        <dbReference type="ARBA" id="ARBA00022563"/>
    </source>
</evidence>
<evidence type="ECO:0000259" key="7">
    <source>
        <dbReference type="Pfam" id="PF01227"/>
    </source>
</evidence>
<feature type="binding site" evidence="6">
    <location>
        <position position="163"/>
    </location>
    <ligand>
        <name>Zn(2+)</name>
        <dbReference type="ChEBI" id="CHEBI:29105"/>
    </ligand>
</feature>
<dbReference type="Gene3D" id="1.10.286.10">
    <property type="match status" value="1"/>
</dbReference>
<name>A0A512T0X0_9MICO</name>
<comment type="catalytic activity">
    <reaction evidence="1 6">
        <text>GTP + H2O = 7,8-dihydroneopterin 3'-triphosphate + formate + H(+)</text>
        <dbReference type="Rhea" id="RHEA:17473"/>
        <dbReference type="ChEBI" id="CHEBI:15377"/>
        <dbReference type="ChEBI" id="CHEBI:15378"/>
        <dbReference type="ChEBI" id="CHEBI:15740"/>
        <dbReference type="ChEBI" id="CHEBI:37565"/>
        <dbReference type="ChEBI" id="CHEBI:58462"/>
        <dbReference type="EC" id="3.5.4.16"/>
    </reaction>
</comment>
<dbReference type="GO" id="GO:0005737">
    <property type="term" value="C:cytoplasm"/>
    <property type="evidence" value="ECO:0007669"/>
    <property type="project" value="TreeGrafter"/>
</dbReference>
<organism evidence="8 9">
    <name type="scientific">Knoellia locipacati</name>
    <dbReference type="NCBI Taxonomy" id="882824"/>
    <lineage>
        <taxon>Bacteria</taxon>
        <taxon>Bacillati</taxon>
        <taxon>Actinomycetota</taxon>
        <taxon>Actinomycetes</taxon>
        <taxon>Micrococcales</taxon>
        <taxon>Intrasporangiaceae</taxon>
        <taxon>Knoellia</taxon>
    </lineage>
</organism>
<dbReference type="GO" id="GO:0046654">
    <property type="term" value="P:tetrahydrofolate biosynthetic process"/>
    <property type="evidence" value="ECO:0007669"/>
    <property type="project" value="UniProtKB-UniRule"/>
</dbReference>
<dbReference type="InterPro" id="IPR020602">
    <property type="entry name" value="GTP_CycHdrlase_I_dom"/>
</dbReference>
<dbReference type="NCBIfam" id="TIGR00063">
    <property type="entry name" value="folE"/>
    <property type="match status" value="1"/>
</dbReference>
<comment type="pathway">
    <text evidence="2 6">Cofactor biosynthesis; 7,8-dihydroneopterin triphosphate biosynthesis; 7,8-dihydroneopterin triphosphate from GTP: step 1/1.</text>
</comment>
<evidence type="ECO:0000256" key="2">
    <source>
        <dbReference type="ARBA" id="ARBA00005080"/>
    </source>
</evidence>
<dbReference type="InterPro" id="IPR043133">
    <property type="entry name" value="GTP-CH-I_C/QueF"/>
</dbReference>
<dbReference type="Gene3D" id="3.30.1130.10">
    <property type="match status" value="1"/>
</dbReference>
<dbReference type="GO" id="GO:0003934">
    <property type="term" value="F:GTP cyclohydrolase I activity"/>
    <property type="evidence" value="ECO:0007669"/>
    <property type="project" value="UniProtKB-UniRule"/>
</dbReference>
<dbReference type="FunFam" id="1.10.286.10:FF:000001">
    <property type="entry name" value="GTP cyclohydrolase 1"/>
    <property type="match status" value="1"/>
</dbReference>
<dbReference type="GO" id="GO:0005525">
    <property type="term" value="F:GTP binding"/>
    <property type="evidence" value="ECO:0007669"/>
    <property type="project" value="UniProtKB-KW"/>
</dbReference>
<dbReference type="RefSeq" id="WP_147064410.1">
    <property type="nucleotide sequence ID" value="NZ_BAABDN010000001.1"/>
</dbReference>
<dbReference type="AlphaFoldDB" id="A0A512T0X0"/>
<dbReference type="OrthoDB" id="9801207at2"/>
<dbReference type="GO" id="GO:0006729">
    <property type="term" value="P:tetrahydrobiopterin biosynthetic process"/>
    <property type="evidence" value="ECO:0007669"/>
    <property type="project" value="TreeGrafter"/>
</dbReference>
<keyword evidence="4 6" id="KW-0554">One-carbon metabolism</keyword>
<dbReference type="InterPro" id="IPR043134">
    <property type="entry name" value="GTP-CH-I_N"/>
</dbReference>
<dbReference type="EMBL" id="BKBA01000008">
    <property type="protein sequence ID" value="GEQ13836.1"/>
    <property type="molecule type" value="Genomic_DNA"/>
</dbReference>
<evidence type="ECO:0000256" key="6">
    <source>
        <dbReference type="HAMAP-Rule" id="MF_00223"/>
    </source>
</evidence>
<dbReference type="SUPFAM" id="SSF55620">
    <property type="entry name" value="Tetrahydrobiopterin biosynthesis enzymes-like"/>
    <property type="match status" value="1"/>
</dbReference>
<comment type="subunit">
    <text evidence="6">Homopolymer.</text>
</comment>
<feature type="binding site" evidence="6">
    <location>
        <position position="93"/>
    </location>
    <ligand>
        <name>Zn(2+)</name>
        <dbReference type="ChEBI" id="CHEBI:29105"/>
    </ligand>
</feature>
<keyword evidence="6" id="KW-0342">GTP-binding</keyword>
<comment type="caution">
    <text evidence="8">The sequence shown here is derived from an EMBL/GenBank/DDBJ whole genome shotgun (WGS) entry which is preliminary data.</text>
</comment>
<proteinExistence type="inferred from homology"/>
<dbReference type="HAMAP" id="MF_00223">
    <property type="entry name" value="FolE"/>
    <property type="match status" value="1"/>
</dbReference>
<dbReference type="Pfam" id="PF01227">
    <property type="entry name" value="GTP_cyclohydroI"/>
    <property type="match status" value="1"/>
</dbReference>
<dbReference type="PROSITE" id="PS00859">
    <property type="entry name" value="GTP_CYCLOHYDROL_1_1"/>
    <property type="match status" value="1"/>
</dbReference>
<evidence type="ECO:0000313" key="8">
    <source>
        <dbReference type="EMBL" id="GEQ13836.1"/>
    </source>
</evidence>
<dbReference type="GO" id="GO:0006730">
    <property type="term" value="P:one-carbon metabolic process"/>
    <property type="evidence" value="ECO:0007669"/>
    <property type="project" value="UniProtKB-UniRule"/>
</dbReference>
<dbReference type="EC" id="3.5.4.16" evidence="6"/>
<dbReference type="InterPro" id="IPR001474">
    <property type="entry name" value="GTP_CycHdrlase_I"/>
</dbReference>
<keyword evidence="6" id="KW-0547">Nucleotide-binding</keyword>
<gene>
    <name evidence="6 8" type="primary">folE</name>
    <name evidence="8" type="ORF">KLO01_18830</name>
</gene>
<dbReference type="NCBIfam" id="NF006825">
    <property type="entry name" value="PRK09347.1-2"/>
    <property type="match status" value="1"/>
</dbReference>
<keyword evidence="5 6" id="KW-0378">Hydrolase</keyword>
<keyword evidence="6" id="KW-0479">Metal-binding</keyword>
<dbReference type="FunFam" id="3.30.1130.10:FF:000001">
    <property type="entry name" value="GTP cyclohydrolase 1"/>
    <property type="match status" value="1"/>
</dbReference>
<feature type="binding site" evidence="6">
    <location>
        <position position="90"/>
    </location>
    <ligand>
        <name>Zn(2+)</name>
        <dbReference type="ChEBI" id="CHEBI:29105"/>
    </ligand>
</feature>
<protein>
    <recommendedName>
        <fullName evidence="6">GTP cyclohydrolase 1</fullName>
        <ecNumber evidence="6">3.5.4.16</ecNumber>
    </recommendedName>
    <alternativeName>
        <fullName evidence="6">GTP cyclohydrolase I</fullName>
        <shortName evidence="6">GTP-CH-I</shortName>
    </alternativeName>
</protein>
<keyword evidence="9" id="KW-1185">Reference proteome</keyword>
<dbReference type="PANTHER" id="PTHR11109">
    <property type="entry name" value="GTP CYCLOHYDROLASE I"/>
    <property type="match status" value="1"/>
</dbReference>
<feature type="domain" description="GTP cyclohydrolase I" evidence="7">
    <location>
        <begin position="22"/>
        <end position="197"/>
    </location>
</feature>
<comment type="similarity">
    <text evidence="3 6">Belongs to the GTP cyclohydrolase I family.</text>
</comment>
<evidence type="ECO:0000313" key="9">
    <source>
        <dbReference type="Proteomes" id="UP000321793"/>
    </source>
</evidence>
<dbReference type="NCBIfam" id="NF006826">
    <property type="entry name" value="PRK09347.1-3"/>
    <property type="match status" value="1"/>
</dbReference>
<sequence>MPDTSDETDTLPPRQVDHERARAAVREFLIAIGEDPDREGLLDTPDRVARAATQLYAGLSQDPAQVLSARFSIDHEELIIVRDIEIFSTCEHHLLPFHGVAHVGYIPATDGTVTGLSKLARLVDVFARRPQVQERITTQVADALVENLGVQGVIVVIEAEHLCMSMRGVHKPGSRTITSAVRGQLRDPATRAEAMSLLLGGKR</sequence>
<dbReference type="GO" id="GO:0008270">
    <property type="term" value="F:zinc ion binding"/>
    <property type="evidence" value="ECO:0007669"/>
    <property type="project" value="UniProtKB-UniRule"/>
</dbReference>